<accession>A0A917ISW1</accession>
<reference evidence="7" key="2">
    <citation type="submission" date="2020-09" db="EMBL/GenBank/DDBJ databases">
        <authorList>
            <person name="Sun Q."/>
            <person name="Zhou Y."/>
        </authorList>
    </citation>
    <scope>NUCLEOTIDE SEQUENCE</scope>
    <source>
        <strain evidence="7">CGMCC 1.15290</strain>
    </source>
</reference>
<evidence type="ECO:0000256" key="2">
    <source>
        <dbReference type="ARBA" id="ARBA00023015"/>
    </source>
</evidence>
<comment type="similarity">
    <text evidence="1">Belongs to the sigma-70 factor family. ECF subfamily.</text>
</comment>
<dbReference type="AlphaFoldDB" id="A0A917ISW1"/>
<dbReference type="PANTHER" id="PTHR43133">
    <property type="entry name" value="RNA POLYMERASE ECF-TYPE SIGMA FACTO"/>
    <property type="match status" value="1"/>
</dbReference>
<evidence type="ECO:0000256" key="3">
    <source>
        <dbReference type="ARBA" id="ARBA00023082"/>
    </source>
</evidence>
<reference evidence="7" key="1">
    <citation type="journal article" date="2014" name="Int. J. Syst. Evol. Microbiol.">
        <title>Complete genome sequence of Corynebacterium casei LMG S-19264T (=DSM 44701T), isolated from a smear-ripened cheese.</title>
        <authorList>
            <consortium name="US DOE Joint Genome Institute (JGI-PGF)"/>
            <person name="Walter F."/>
            <person name="Albersmeier A."/>
            <person name="Kalinowski J."/>
            <person name="Ruckert C."/>
        </authorList>
    </citation>
    <scope>NUCLEOTIDE SEQUENCE</scope>
    <source>
        <strain evidence="7">CGMCC 1.15290</strain>
    </source>
</reference>
<dbReference type="InterPro" id="IPR007627">
    <property type="entry name" value="RNA_pol_sigma70_r2"/>
</dbReference>
<evidence type="ECO:0000259" key="5">
    <source>
        <dbReference type="Pfam" id="PF04542"/>
    </source>
</evidence>
<dbReference type="GO" id="GO:0000428">
    <property type="term" value="C:DNA-directed RNA polymerase complex"/>
    <property type="evidence" value="ECO:0007669"/>
    <property type="project" value="UniProtKB-KW"/>
</dbReference>
<dbReference type="SUPFAM" id="SSF88659">
    <property type="entry name" value="Sigma3 and sigma4 domains of RNA polymerase sigma factors"/>
    <property type="match status" value="1"/>
</dbReference>
<dbReference type="GO" id="GO:0006352">
    <property type="term" value="P:DNA-templated transcription initiation"/>
    <property type="evidence" value="ECO:0007669"/>
    <property type="project" value="InterPro"/>
</dbReference>
<dbReference type="InterPro" id="IPR014327">
    <property type="entry name" value="RNA_pol_sigma70_bacteroid"/>
</dbReference>
<comment type="caution">
    <text evidence="7">The sequence shown here is derived from an EMBL/GenBank/DDBJ whole genome shotgun (WGS) entry which is preliminary data.</text>
</comment>
<dbReference type="EMBL" id="BMIB01000001">
    <property type="protein sequence ID" value="GGH61763.1"/>
    <property type="molecule type" value="Genomic_DNA"/>
</dbReference>
<dbReference type="InterPro" id="IPR039425">
    <property type="entry name" value="RNA_pol_sigma-70-like"/>
</dbReference>
<gene>
    <name evidence="7" type="ORF">GCM10011379_11070</name>
</gene>
<dbReference type="Proteomes" id="UP000627292">
    <property type="component" value="Unassembled WGS sequence"/>
</dbReference>
<feature type="domain" description="RNA polymerase sigma-70 region 2" evidence="5">
    <location>
        <begin position="16"/>
        <end position="82"/>
    </location>
</feature>
<dbReference type="Gene3D" id="1.10.10.10">
    <property type="entry name" value="Winged helix-like DNA-binding domain superfamily/Winged helix DNA-binding domain"/>
    <property type="match status" value="1"/>
</dbReference>
<dbReference type="Gene3D" id="1.10.1740.10">
    <property type="match status" value="1"/>
</dbReference>
<evidence type="ECO:0000256" key="1">
    <source>
        <dbReference type="ARBA" id="ARBA00010641"/>
    </source>
</evidence>
<feature type="domain" description="RNA polymerase sigma factor 70 region 4 type 2" evidence="6">
    <location>
        <begin position="112"/>
        <end position="162"/>
    </location>
</feature>
<dbReference type="NCBIfam" id="TIGR02985">
    <property type="entry name" value="Sig70_bacteroi1"/>
    <property type="match status" value="1"/>
</dbReference>
<dbReference type="SUPFAM" id="SSF88946">
    <property type="entry name" value="Sigma2 domain of RNA polymerase sigma factors"/>
    <property type="match status" value="1"/>
</dbReference>
<dbReference type="NCBIfam" id="TIGR02937">
    <property type="entry name" value="sigma70-ECF"/>
    <property type="match status" value="1"/>
</dbReference>
<sequence length="182" mass="21279">MLQQVAADSEQAFGELFEAYHQQLGEYVFRLTDSIPVAEEIVQDVFIKLWLKRQSLPQLSSFTNYLFILLRNQTLSYLRKHASERARYLQWAASLEQPEEAPDETSEQYTAWLEEAVAKLPERQREIFVLSRYHRLTRQQIAAKLDITDNTVKTHLERAVKAIRAHVQDKIPAAVLLVVLWR</sequence>
<dbReference type="GO" id="GO:0016987">
    <property type="term" value="F:sigma factor activity"/>
    <property type="evidence" value="ECO:0007669"/>
    <property type="project" value="UniProtKB-KW"/>
</dbReference>
<dbReference type="InterPro" id="IPR013325">
    <property type="entry name" value="RNA_pol_sigma_r2"/>
</dbReference>
<dbReference type="Pfam" id="PF04542">
    <property type="entry name" value="Sigma70_r2"/>
    <property type="match status" value="1"/>
</dbReference>
<evidence type="ECO:0000313" key="7">
    <source>
        <dbReference type="EMBL" id="GGH61763.1"/>
    </source>
</evidence>
<keyword evidence="3" id="KW-0731">Sigma factor</keyword>
<dbReference type="InterPro" id="IPR013249">
    <property type="entry name" value="RNA_pol_sigma70_r4_t2"/>
</dbReference>
<dbReference type="InterPro" id="IPR013324">
    <property type="entry name" value="RNA_pol_sigma_r3/r4-like"/>
</dbReference>
<protein>
    <submittedName>
        <fullName evidence="7">DNA-directed RNA polymerase sigma-70 factor</fullName>
    </submittedName>
</protein>
<evidence type="ECO:0000313" key="8">
    <source>
        <dbReference type="Proteomes" id="UP000627292"/>
    </source>
</evidence>
<organism evidence="7 8">
    <name type="scientific">Filimonas zeae</name>
    <dbReference type="NCBI Taxonomy" id="1737353"/>
    <lineage>
        <taxon>Bacteria</taxon>
        <taxon>Pseudomonadati</taxon>
        <taxon>Bacteroidota</taxon>
        <taxon>Chitinophagia</taxon>
        <taxon>Chitinophagales</taxon>
        <taxon>Chitinophagaceae</taxon>
        <taxon>Filimonas</taxon>
    </lineage>
</organism>
<dbReference type="CDD" id="cd06171">
    <property type="entry name" value="Sigma70_r4"/>
    <property type="match status" value="1"/>
</dbReference>
<evidence type="ECO:0000259" key="6">
    <source>
        <dbReference type="Pfam" id="PF08281"/>
    </source>
</evidence>
<evidence type="ECO:0000256" key="4">
    <source>
        <dbReference type="ARBA" id="ARBA00023163"/>
    </source>
</evidence>
<dbReference type="InterPro" id="IPR036388">
    <property type="entry name" value="WH-like_DNA-bd_sf"/>
</dbReference>
<keyword evidence="7" id="KW-0240">DNA-directed RNA polymerase</keyword>
<dbReference type="InterPro" id="IPR014284">
    <property type="entry name" value="RNA_pol_sigma-70_dom"/>
</dbReference>
<dbReference type="GO" id="GO:0003677">
    <property type="term" value="F:DNA binding"/>
    <property type="evidence" value="ECO:0007669"/>
    <property type="project" value="InterPro"/>
</dbReference>
<dbReference type="Pfam" id="PF08281">
    <property type="entry name" value="Sigma70_r4_2"/>
    <property type="match status" value="1"/>
</dbReference>
<name>A0A917ISW1_9BACT</name>
<dbReference type="PANTHER" id="PTHR43133:SF46">
    <property type="entry name" value="RNA POLYMERASE SIGMA-70 FACTOR ECF SUBFAMILY"/>
    <property type="match status" value="1"/>
</dbReference>
<keyword evidence="4" id="KW-0804">Transcription</keyword>
<keyword evidence="2" id="KW-0805">Transcription regulation</keyword>
<keyword evidence="8" id="KW-1185">Reference proteome</keyword>
<proteinExistence type="inferred from homology"/>